<evidence type="ECO:0000313" key="1">
    <source>
        <dbReference type="EMBL" id="KAK8896390.1"/>
    </source>
</evidence>
<name>A0ABR2L2B9_9EUKA</name>
<protein>
    <submittedName>
        <fullName evidence="1">Uncharacterized protein</fullName>
    </submittedName>
</protein>
<accession>A0ABR2L2B9</accession>
<dbReference type="Proteomes" id="UP001470230">
    <property type="component" value="Unassembled WGS sequence"/>
</dbReference>
<keyword evidence="2" id="KW-1185">Reference proteome</keyword>
<sequence length="319" mass="37536">MIPPIKCFGKDDISSTIMPEEFSVRNGKFVFPPNLYSILIQKPNYSFYAKSPDLLVIKAGTQSLKFIRRFYITDEYEGFETITEYQFPINNDSLITLKFPYGFRFTYLSQGTSIQVSNKNFTFSKIEQPRENYKYYIHFNIGERINFITQAQYSTKNMISVLYNVDQLALIHSIHLFTHNFLISSCLKFRKIGPSDFYQKINYFSEKYNCLFGFFDIIRDLKKLSLNKSQFGLHIIKKFKHLTAGVELQTSKREFPRIFPAFHTKFNIKKFSTSFTTDLKKTICSLRYHFTESSNFTISLSKHIDAKKIGLFVKYIDEN</sequence>
<gene>
    <name evidence="1" type="ORF">M9Y10_014288</name>
</gene>
<comment type="caution">
    <text evidence="1">The sequence shown here is derived from an EMBL/GenBank/DDBJ whole genome shotgun (WGS) entry which is preliminary data.</text>
</comment>
<reference evidence="1 2" key="1">
    <citation type="submission" date="2024-04" db="EMBL/GenBank/DDBJ databases">
        <title>Tritrichomonas musculus Genome.</title>
        <authorList>
            <person name="Alves-Ferreira E."/>
            <person name="Grigg M."/>
            <person name="Lorenzi H."/>
            <person name="Galac M."/>
        </authorList>
    </citation>
    <scope>NUCLEOTIDE SEQUENCE [LARGE SCALE GENOMIC DNA]</scope>
    <source>
        <strain evidence="1 2">EAF2021</strain>
    </source>
</reference>
<dbReference type="EMBL" id="JAPFFF010000002">
    <property type="protein sequence ID" value="KAK8896390.1"/>
    <property type="molecule type" value="Genomic_DNA"/>
</dbReference>
<evidence type="ECO:0000313" key="2">
    <source>
        <dbReference type="Proteomes" id="UP001470230"/>
    </source>
</evidence>
<organism evidence="1 2">
    <name type="scientific">Tritrichomonas musculus</name>
    <dbReference type="NCBI Taxonomy" id="1915356"/>
    <lineage>
        <taxon>Eukaryota</taxon>
        <taxon>Metamonada</taxon>
        <taxon>Parabasalia</taxon>
        <taxon>Tritrichomonadida</taxon>
        <taxon>Tritrichomonadidae</taxon>
        <taxon>Tritrichomonas</taxon>
    </lineage>
</organism>
<proteinExistence type="predicted"/>